<keyword evidence="4" id="KW-0812">Transmembrane</keyword>
<evidence type="ECO:0000256" key="2">
    <source>
        <dbReference type="ARBA" id="ARBA00004434"/>
    </source>
</evidence>
<evidence type="ECO:0000256" key="9">
    <source>
        <dbReference type="RuleBase" id="RU363011"/>
    </source>
</evidence>
<accession>A0AAD5THJ9</accession>
<dbReference type="Proteomes" id="UP001212152">
    <property type="component" value="Unassembled WGS sequence"/>
</dbReference>
<keyword evidence="6" id="KW-1133">Transmembrane helix</keyword>
<organism evidence="11 12">
    <name type="scientific">Geranomyces variabilis</name>
    <dbReference type="NCBI Taxonomy" id="109894"/>
    <lineage>
        <taxon>Eukaryota</taxon>
        <taxon>Fungi</taxon>
        <taxon>Fungi incertae sedis</taxon>
        <taxon>Chytridiomycota</taxon>
        <taxon>Chytridiomycota incertae sedis</taxon>
        <taxon>Chytridiomycetes</taxon>
        <taxon>Spizellomycetales</taxon>
        <taxon>Powellomycetaceae</taxon>
        <taxon>Geranomyces</taxon>
    </lineage>
</organism>
<evidence type="ECO:0000256" key="7">
    <source>
        <dbReference type="ARBA" id="ARBA00023128"/>
    </source>
</evidence>
<dbReference type="InterPro" id="IPR007512">
    <property type="entry name" value="Mic10"/>
</dbReference>
<comment type="caution">
    <text evidence="11">The sequence shown here is derived from an EMBL/GenBank/DDBJ whole genome shotgun (WGS) entry which is preliminary data.</text>
</comment>
<dbReference type="PANTHER" id="PTHR21304">
    <property type="entry name" value="MICOS COMPLEX SUBUNIT MIC10"/>
    <property type="match status" value="1"/>
</dbReference>
<keyword evidence="7 9" id="KW-0496">Mitochondrion</keyword>
<evidence type="ECO:0000256" key="1">
    <source>
        <dbReference type="ARBA" id="ARBA00002689"/>
    </source>
</evidence>
<keyword evidence="12" id="KW-1185">Reference proteome</keyword>
<evidence type="ECO:0000313" key="11">
    <source>
        <dbReference type="EMBL" id="KAJ3176202.1"/>
    </source>
</evidence>
<dbReference type="AlphaFoldDB" id="A0AAD5THJ9"/>
<gene>
    <name evidence="11" type="ORF">HDU87_005417</name>
</gene>
<comment type="subcellular location">
    <subcellularLocation>
        <location evidence="2 9">Mitochondrion inner membrane</location>
        <topology evidence="2 9">Single-pass membrane protein</topology>
    </subcellularLocation>
</comment>
<name>A0AAD5THJ9_9FUNG</name>
<evidence type="ECO:0000256" key="8">
    <source>
        <dbReference type="ARBA" id="ARBA00023136"/>
    </source>
</evidence>
<feature type="compositionally biased region" description="Low complexity" evidence="10">
    <location>
        <begin position="8"/>
        <end position="21"/>
    </location>
</feature>
<dbReference type="GO" id="GO:0061617">
    <property type="term" value="C:MICOS complex"/>
    <property type="evidence" value="ECO:0007669"/>
    <property type="project" value="UniProtKB-UniRule"/>
</dbReference>
<dbReference type="EMBL" id="JADGJQ010000043">
    <property type="protein sequence ID" value="KAJ3176202.1"/>
    <property type="molecule type" value="Genomic_DNA"/>
</dbReference>
<feature type="region of interest" description="Disordered" evidence="10">
    <location>
        <begin position="1"/>
        <end position="21"/>
    </location>
</feature>
<comment type="function">
    <text evidence="1 9">Component of the MICOS complex, a large protein complex of the mitochondrial inner membrane that plays crucial roles in the maintenance of crista junctions, inner membrane architecture, and formation of contact sites to the outer membrane.</text>
</comment>
<comment type="similarity">
    <text evidence="3 9">Belongs to the MICOS complex subunit Mic10 family.</text>
</comment>
<keyword evidence="5 9" id="KW-0999">Mitochondrion inner membrane</keyword>
<evidence type="ECO:0000256" key="10">
    <source>
        <dbReference type="SAM" id="MobiDB-lite"/>
    </source>
</evidence>
<proteinExistence type="inferred from homology"/>
<evidence type="ECO:0000256" key="6">
    <source>
        <dbReference type="ARBA" id="ARBA00022989"/>
    </source>
</evidence>
<evidence type="ECO:0000256" key="5">
    <source>
        <dbReference type="ARBA" id="ARBA00022792"/>
    </source>
</evidence>
<protein>
    <recommendedName>
        <fullName evidence="9">MICOS complex subunit MIC10</fullName>
    </recommendedName>
</protein>
<evidence type="ECO:0000313" key="12">
    <source>
        <dbReference type="Proteomes" id="UP001212152"/>
    </source>
</evidence>
<evidence type="ECO:0000256" key="3">
    <source>
        <dbReference type="ARBA" id="ARBA00006792"/>
    </source>
</evidence>
<comment type="subunit">
    <text evidence="9">Component of the mitochondrial contact site and cristae organizing system (MICOS) complex.</text>
</comment>
<evidence type="ECO:0000256" key="4">
    <source>
        <dbReference type="ARBA" id="ARBA00022692"/>
    </source>
</evidence>
<sequence>MPPANIISLSSPSPQPLAASPVESITSEEILARKYDRALSNFAVKSSVGASVGIALSFLFFRRRGWPIALGTGIGLGIAYEQCARSFSPYTPSSSAFRTA</sequence>
<dbReference type="Pfam" id="PF04418">
    <property type="entry name" value="DUF543"/>
    <property type="match status" value="1"/>
</dbReference>
<reference evidence="11" key="1">
    <citation type="submission" date="2020-05" db="EMBL/GenBank/DDBJ databases">
        <title>Phylogenomic resolution of chytrid fungi.</title>
        <authorList>
            <person name="Stajich J.E."/>
            <person name="Amses K."/>
            <person name="Simmons R."/>
            <person name="Seto K."/>
            <person name="Myers J."/>
            <person name="Bonds A."/>
            <person name="Quandt C.A."/>
            <person name="Barry K."/>
            <person name="Liu P."/>
            <person name="Grigoriev I."/>
            <person name="Longcore J.E."/>
            <person name="James T.Y."/>
        </authorList>
    </citation>
    <scope>NUCLEOTIDE SEQUENCE</scope>
    <source>
        <strain evidence="11">JEL0379</strain>
    </source>
</reference>
<keyword evidence="8" id="KW-0472">Membrane</keyword>
<dbReference type="PANTHER" id="PTHR21304:SF0">
    <property type="entry name" value="MICOS COMPLEX SUBUNIT MIC10"/>
    <property type="match status" value="1"/>
</dbReference>